<keyword evidence="10 12" id="KW-0472">Membrane</keyword>
<dbReference type="SUPFAM" id="SSF55604">
    <property type="entry name" value="Glucose permease domain IIB"/>
    <property type="match status" value="1"/>
</dbReference>
<keyword evidence="8" id="KW-0418">Kinase</keyword>
<dbReference type="InterPro" id="IPR001996">
    <property type="entry name" value="PTS_IIB_1"/>
</dbReference>
<keyword evidence="3" id="KW-1003">Cell membrane</keyword>
<dbReference type="InterPro" id="IPR011297">
    <property type="entry name" value="PTS_IIABC_b_glu"/>
</dbReference>
<evidence type="ECO:0000259" key="15">
    <source>
        <dbReference type="PROSITE" id="PS51103"/>
    </source>
</evidence>
<feature type="domain" description="PTS EIIC type-1" evidence="15">
    <location>
        <begin position="110"/>
        <end position="478"/>
    </location>
</feature>
<dbReference type="Gene3D" id="2.70.70.10">
    <property type="entry name" value="Glucose Permease (Domain IIA)"/>
    <property type="match status" value="1"/>
</dbReference>
<evidence type="ECO:0000256" key="10">
    <source>
        <dbReference type="ARBA" id="ARBA00023136"/>
    </source>
</evidence>
<feature type="transmembrane region" description="Helical" evidence="12">
    <location>
        <begin position="263"/>
        <end position="287"/>
    </location>
</feature>
<evidence type="ECO:0000256" key="5">
    <source>
        <dbReference type="ARBA" id="ARBA00022679"/>
    </source>
</evidence>
<dbReference type="EMBL" id="JAGGLU010000010">
    <property type="protein sequence ID" value="MBP2058514.1"/>
    <property type="molecule type" value="Genomic_DNA"/>
</dbReference>
<dbReference type="Proteomes" id="UP001519292">
    <property type="component" value="Unassembled WGS sequence"/>
</dbReference>
<dbReference type="PANTHER" id="PTHR30175:SF1">
    <property type="entry name" value="PTS SYSTEM ARBUTIN-, CELLOBIOSE-, AND SALICIN-SPECIFIC EIIBC COMPONENT-RELATED"/>
    <property type="match status" value="1"/>
</dbReference>
<keyword evidence="7 12" id="KW-0812">Transmembrane</keyword>
<dbReference type="PROSITE" id="PS51098">
    <property type="entry name" value="PTS_EIIB_TYPE_1"/>
    <property type="match status" value="1"/>
</dbReference>
<evidence type="ECO:0000313" key="17">
    <source>
        <dbReference type="Proteomes" id="UP001519292"/>
    </source>
</evidence>
<gene>
    <name evidence="16" type="ORF">J2Z60_001699</name>
</gene>
<protein>
    <submittedName>
        <fullName evidence="16">PTS system beta-glucosides-specific IIC component</fullName>
    </submittedName>
</protein>
<accession>A0ABS4MFQ8</accession>
<dbReference type="CDD" id="cd00212">
    <property type="entry name" value="PTS_IIB_glc"/>
    <property type="match status" value="1"/>
</dbReference>
<feature type="transmembrane region" description="Helical" evidence="12">
    <location>
        <begin position="181"/>
        <end position="200"/>
    </location>
</feature>
<evidence type="ECO:0000256" key="6">
    <source>
        <dbReference type="ARBA" id="ARBA00022683"/>
    </source>
</evidence>
<reference evidence="16 17" key="1">
    <citation type="submission" date="2021-03" db="EMBL/GenBank/DDBJ databases">
        <title>Genomic Encyclopedia of Type Strains, Phase IV (KMG-IV): sequencing the most valuable type-strain genomes for metagenomic binning, comparative biology and taxonomic classification.</title>
        <authorList>
            <person name="Goeker M."/>
        </authorList>
    </citation>
    <scope>NUCLEOTIDE SEQUENCE [LARGE SCALE GENOMIC DNA]</scope>
    <source>
        <strain evidence="16 17">DSM 101872</strain>
    </source>
</reference>
<feature type="transmembrane region" description="Helical" evidence="12">
    <location>
        <begin position="398"/>
        <end position="417"/>
    </location>
</feature>
<dbReference type="Gene3D" id="3.30.1360.60">
    <property type="entry name" value="Glucose permease domain IIB"/>
    <property type="match status" value="1"/>
</dbReference>
<dbReference type="Pfam" id="PF00358">
    <property type="entry name" value="PTS_EIIA_1"/>
    <property type="match status" value="1"/>
</dbReference>
<proteinExistence type="predicted"/>
<dbReference type="InterPro" id="IPR003352">
    <property type="entry name" value="PTS_EIIC"/>
</dbReference>
<dbReference type="InterPro" id="IPR001127">
    <property type="entry name" value="PTS_EIIA_1_perm"/>
</dbReference>
<dbReference type="RefSeq" id="WP_209687245.1">
    <property type="nucleotide sequence ID" value="NZ_JAGGLU010000010.1"/>
</dbReference>
<dbReference type="PROSITE" id="PS01035">
    <property type="entry name" value="PTS_EIIB_TYPE_1_CYS"/>
    <property type="match status" value="1"/>
</dbReference>
<feature type="transmembrane region" description="Helical" evidence="12">
    <location>
        <begin position="445"/>
        <end position="466"/>
    </location>
</feature>
<keyword evidence="5" id="KW-0808">Transferase</keyword>
<feature type="transmembrane region" description="Helical" evidence="12">
    <location>
        <begin position="341"/>
        <end position="362"/>
    </location>
</feature>
<evidence type="ECO:0000313" key="16">
    <source>
        <dbReference type="EMBL" id="MBP2058514.1"/>
    </source>
</evidence>
<feature type="domain" description="PTS EIIA type-1" evidence="13">
    <location>
        <begin position="507"/>
        <end position="611"/>
    </location>
</feature>
<dbReference type="InterPro" id="IPR036878">
    <property type="entry name" value="Glu_permease_IIB"/>
</dbReference>
<dbReference type="Pfam" id="PF00367">
    <property type="entry name" value="PTS_EIIB"/>
    <property type="match status" value="1"/>
</dbReference>
<evidence type="ECO:0000256" key="11">
    <source>
        <dbReference type="PROSITE-ProRule" id="PRU00421"/>
    </source>
</evidence>
<keyword evidence="6" id="KW-0598">Phosphotransferase system</keyword>
<keyword evidence="9 12" id="KW-1133">Transmembrane helix</keyword>
<dbReference type="PROSITE" id="PS51093">
    <property type="entry name" value="PTS_EIIA_TYPE_1"/>
    <property type="match status" value="1"/>
</dbReference>
<evidence type="ECO:0000256" key="9">
    <source>
        <dbReference type="ARBA" id="ARBA00022989"/>
    </source>
</evidence>
<feature type="transmembrane region" description="Helical" evidence="12">
    <location>
        <begin position="294"/>
        <end position="321"/>
    </location>
</feature>
<dbReference type="InterPro" id="IPR011055">
    <property type="entry name" value="Dup_hybrid_motif"/>
</dbReference>
<name>A0ABS4MFQ8_9LACO</name>
<dbReference type="InterPro" id="IPR018113">
    <property type="entry name" value="PTrfase_EIIB_Cys"/>
</dbReference>
<feature type="active site" description="Phosphocysteine intermediate; for EIIB activity" evidence="11">
    <location>
        <position position="26"/>
    </location>
</feature>
<keyword evidence="4" id="KW-0762">Sugar transport</keyword>
<feature type="domain" description="PTS EIIB type-1" evidence="14">
    <location>
        <begin position="4"/>
        <end position="86"/>
    </location>
</feature>
<dbReference type="PROSITE" id="PS00371">
    <property type="entry name" value="PTS_EIIA_TYPE_1_HIS"/>
    <property type="match status" value="1"/>
</dbReference>
<organism evidence="16 17">
    <name type="scientific">Lactobacillus colini</name>
    <dbReference type="NCBI Taxonomy" id="1819254"/>
    <lineage>
        <taxon>Bacteria</taxon>
        <taxon>Bacillati</taxon>
        <taxon>Bacillota</taxon>
        <taxon>Bacilli</taxon>
        <taxon>Lactobacillales</taxon>
        <taxon>Lactobacillaceae</taxon>
        <taxon>Lactobacillus</taxon>
    </lineage>
</organism>
<evidence type="ECO:0000256" key="2">
    <source>
        <dbReference type="ARBA" id="ARBA00022448"/>
    </source>
</evidence>
<comment type="subcellular location">
    <subcellularLocation>
        <location evidence="1">Cell membrane</location>
        <topology evidence="1">Multi-pass membrane protein</topology>
    </subcellularLocation>
</comment>
<feature type="transmembrane region" description="Helical" evidence="12">
    <location>
        <begin position="149"/>
        <end position="169"/>
    </location>
</feature>
<evidence type="ECO:0000256" key="1">
    <source>
        <dbReference type="ARBA" id="ARBA00004651"/>
    </source>
</evidence>
<dbReference type="PANTHER" id="PTHR30175">
    <property type="entry name" value="PHOSPHOTRANSFERASE SYSTEM TRANSPORT PROTEIN"/>
    <property type="match status" value="1"/>
</dbReference>
<evidence type="ECO:0000256" key="4">
    <source>
        <dbReference type="ARBA" id="ARBA00022597"/>
    </source>
</evidence>
<comment type="caution">
    <text evidence="16">The sequence shown here is derived from an EMBL/GenBank/DDBJ whole genome shotgun (WGS) entry which is preliminary data.</text>
</comment>
<dbReference type="SUPFAM" id="SSF51261">
    <property type="entry name" value="Duplicated hybrid motif"/>
    <property type="match status" value="1"/>
</dbReference>
<dbReference type="NCBIfam" id="TIGR01995">
    <property type="entry name" value="PTS-II-ABC-beta"/>
    <property type="match status" value="1"/>
</dbReference>
<keyword evidence="17" id="KW-1185">Reference proteome</keyword>
<dbReference type="NCBIfam" id="TIGR00830">
    <property type="entry name" value="PTBA"/>
    <property type="match status" value="1"/>
</dbReference>
<dbReference type="InterPro" id="IPR050558">
    <property type="entry name" value="PTS_Sugar-Specific_Components"/>
</dbReference>
<dbReference type="Pfam" id="PF02378">
    <property type="entry name" value="PTS_EIIC"/>
    <property type="match status" value="1"/>
</dbReference>
<evidence type="ECO:0000256" key="8">
    <source>
        <dbReference type="ARBA" id="ARBA00022777"/>
    </source>
</evidence>
<evidence type="ECO:0000256" key="3">
    <source>
        <dbReference type="ARBA" id="ARBA00022475"/>
    </source>
</evidence>
<sequence>MDYNKLGKEILVNVGGSSNVASITHCVTRVRFVLKDESKANDNVIKSLAGVLQLVKQGGQYQVVIGPSVEKVYDAIIKAGNFPDNVIKGGSASTAQTSTDNKGWFSKGLGLIASIFTPVLGLLCGAGMIKALLSVLQVTHVISATSGVYMILNALGDCVFYFFPVIIGWSAAKKFNMPQTYGMILGAFIIYPTIVAAAGAKSLHTIFAGTIFALKYKDTFLGIPIALQNYSSSVVPIIIIVWLSSYVYRWFHKVMPDVLKMVFVPFLTLLVCGTLGIMVVGPIAMILQNMLSGLVLWLVGISKVATGFLLGAFWSILVMFGLHWAVIPFFAIDVAKYGYDVINPLIFSGALAVFGSAVGIAIRTRNKDTRAMSVSAAISSFFGVSEPALYGVLIPRKYILITSLTGAGIGGAIAGLAGSKLYSFGANGILGLPCFINPKGIDSGFIGLCISGIAAFAFALISALVIGDKKEDINGVIGDKAKSKTQKDVNIYAPVAGKAIDLTSVKDDVFSKLTLGDGIAIEPSEGKVYSPVDGIVRVAYETGHAIGIAGVNGEEILIHIGIDTVNLKGKYFNSHVTQGMKVKRGQLLVEFDLNKLKELGYDPTVMVIVTKTDNLKGVKPLTSGQVDTNTKVLDVDLK</sequence>
<evidence type="ECO:0000256" key="12">
    <source>
        <dbReference type="SAM" id="Phobius"/>
    </source>
</evidence>
<evidence type="ECO:0000256" key="7">
    <source>
        <dbReference type="ARBA" id="ARBA00022692"/>
    </source>
</evidence>
<feature type="transmembrane region" description="Helical" evidence="12">
    <location>
        <begin position="108"/>
        <end position="129"/>
    </location>
</feature>
<keyword evidence="2" id="KW-0813">Transport</keyword>
<dbReference type="PROSITE" id="PS51103">
    <property type="entry name" value="PTS_EIIC_TYPE_1"/>
    <property type="match status" value="1"/>
</dbReference>
<evidence type="ECO:0000259" key="13">
    <source>
        <dbReference type="PROSITE" id="PS51093"/>
    </source>
</evidence>
<dbReference type="InterPro" id="IPR013013">
    <property type="entry name" value="PTS_EIIC_1"/>
</dbReference>
<evidence type="ECO:0000259" key="14">
    <source>
        <dbReference type="PROSITE" id="PS51098"/>
    </source>
</evidence>